<dbReference type="EMBL" id="CAKOGL010000007">
    <property type="protein sequence ID" value="CAH2087920.1"/>
    <property type="molecule type" value="Genomic_DNA"/>
</dbReference>
<dbReference type="Proteomes" id="UP001153954">
    <property type="component" value="Unassembled WGS sequence"/>
</dbReference>
<reference evidence="1" key="1">
    <citation type="submission" date="2022-03" db="EMBL/GenBank/DDBJ databases">
        <authorList>
            <person name="Tunstrom K."/>
        </authorList>
    </citation>
    <scope>NUCLEOTIDE SEQUENCE</scope>
</reference>
<comment type="caution">
    <text evidence="1">The sequence shown here is derived from an EMBL/GenBank/DDBJ whole genome shotgun (WGS) entry which is preliminary data.</text>
</comment>
<keyword evidence="2" id="KW-1185">Reference proteome</keyword>
<protein>
    <submittedName>
        <fullName evidence="1">Uncharacterized protein</fullName>
    </submittedName>
</protein>
<proteinExistence type="predicted"/>
<evidence type="ECO:0000313" key="2">
    <source>
        <dbReference type="Proteomes" id="UP001153954"/>
    </source>
</evidence>
<sequence length="157" mass="17493">MDEQSKRFVIVKFKKMPIVGISPLQCVPASWIKCRIDDVNVAVSFPSGLTLTNKSCMRNGKEPALRWQQFSATIEHEVDTYKDGELKLVLAGAAAPLLRSENALSYLHTSEPSTSSTPKKPKPQLNISAINVETKTSSNETIEVSQQLLVELYQTWE</sequence>
<gene>
    <name evidence="1" type="ORF">EEDITHA_LOCUS4127</name>
</gene>
<accession>A0AAU9TTT0</accession>
<organism evidence="1 2">
    <name type="scientific">Euphydryas editha</name>
    <name type="common">Edith's checkerspot</name>
    <dbReference type="NCBI Taxonomy" id="104508"/>
    <lineage>
        <taxon>Eukaryota</taxon>
        <taxon>Metazoa</taxon>
        <taxon>Ecdysozoa</taxon>
        <taxon>Arthropoda</taxon>
        <taxon>Hexapoda</taxon>
        <taxon>Insecta</taxon>
        <taxon>Pterygota</taxon>
        <taxon>Neoptera</taxon>
        <taxon>Endopterygota</taxon>
        <taxon>Lepidoptera</taxon>
        <taxon>Glossata</taxon>
        <taxon>Ditrysia</taxon>
        <taxon>Papilionoidea</taxon>
        <taxon>Nymphalidae</taxon>
        <taxon>Nymphalinae</taxon>
        <taxon>Euphydryas</taxon>
    </lineage>
</organism>
<dbReference type="AlphaFoldDB" id="A0AAU9TTT0"/>
<evidence type="ECO:0000313" key="1">
    <source>
        <dbReference type="EMBL" id="CAH2087920.1"/>
    </source>
</evidence>
<name>A0AAU9TTT0_EUPED</name>